<dbReference type="PANTHER" id="PTHR32432">
    <property type="entry name" value="CELL DIVISION PROTEIN FTSA-RELATED"/>
    <property type="match status" value="1"/>
</dbReference>
<dbReference type="Pfam" id="PF14450">
    <property type="entry name" value="FtsA"/>
    <property type="match status" value="1"/>
</dbReference>
<dbReference type="InterPro" id="IPR050696">
    <property type="entry name" value="FtsA/MreB"/>
</dbReference>
<keyword evidence="2 6" id="KW-0132">Cell division</keyword>
<name>A0A1W1DU57_9ZZZZ</name>
<dbReference type="SUPFAM" id="SSF53067">
    <property type="entry name" value="Actin-like ATPase domain"/>
    <property type="match status" value="2"/>
</dbReference>
<evidence type="ECO:0000256" key="2">
    <source>
        <dbReference type="ARBA" id="ARBA00022618"/>
    </source>
</evidence>
<dbReference type="InterPro" id="IPR043129">
    <property type="entry name" value="ATPase_NBD"/>
</dbReference>
<protein>
    <submittedName>
        <fullName evidence="6">Cell division protein FtsA</fullName>
    </submittedName>
</protein>
<dbReference type="GO" id="GO:0032153">
    <property type="term" value="C:cell division site"/>
    <property type="evidence" value="ECO:0007669"/>
    <property type="project" value="TreeGrafter"/>
</dbReference>
<dbReference type="NCBIfam" id="TIGR01174">
    <property type="entry name" value="ftsA"/>
    <property type="match status" value="1"/>
</dbReference>
<proteinExistence type="inferred from homology"/>
<evidence type="ECO:0000256" key="4">
    <source>
        <dbReference type="ARBA" id="ARBA00023306"/>
    </source>
</evidence>
<evidence type="ECO:0000259" key="5">
    <source>
        <dbReference type="SMART" id="SM00842"/>
    </source>
</evidence>
<dbReference type="InterPro" id="IPR020823">
    <property type="entry name" value="Cell_div_FtsA"/>
</dbReference>
<dbReference type="PANTHER" id="PTHR32432:SF4">
    <property type="entry name" value="CELL DIVISION PROTEIN FTSA"/>
    <property type="match status" value="1"/>
</dbReference>
<dbReference type="HAMAP" id="MF_02033">
    <property type="entry name" value="FtsA"/>
    <property type="match status" value="1"/>
</dbReference>
<evidence type="ECO:0000256" key="1">
    <source>
        <dbReference type="ARBA" id="ARBA00022475"/>
    </source>
</evidence>
<dbReference type="Gene3D" id="3.30.420.40">
    <property type="match status" value="2"/>
</dbReference>
<keyword evidence="4" id="KW-0131">Cell cycle</keyword>
<dbReference type="GO" id="GO:0051301">
    <property type="term" value="P:cell division"/>
    <property type="evidence" value="ECO:0007669"/>
    <property type="project" value="UniProtKB-KW"/>
</dbReference>
<dbReference type="PIRSF" id="PIRSF003101">
    <property type="entry name" value="FtsA"/>
    <property type="match status" value="1"/>
</dbReference>
<sequence length="420" mass="46625">MASGDILAAIDIGSSKIVILLGDKKEGRLEVIGYAKGPSVGVKKGEIVDVEKVAEAIYEIGKQVRESYNTEFHGVAVNVSDPNLKTINLNPNIHIPNGKVREQHVKNTIMNAESVRIESTERQINSVVHYYTLDKDPNTHKGNVVQQPIGEKAENLEASIHIAVTSEQRAKNIEKSVEMNGIKVHNFVPSSMASSEPYLTEHQKEQGVCVVDIGSGVTDLSVFKNGGIFYSSAIQVAGDQITIDIADAFNTSFAEAERLKKKYGQVQSKGISEDKLVKFKQIDNNTQDYYLSYVSLNEVVQESYKNLFSLIRKKLNSQKLYRSLKLGFVLVGGGAKIKGCDRLMFDCYKKRAKIGVVDRDIIRLDPISISSNDDLLGPEYACALGLLLSNHKKLELEERQQIDNDTGLMGKIKQKYFKQI</sequence>
<dbReference type="SMART" id="SM00842">
    <property type="entry name" value="FtsA"/>
    <property type="match status" value="1"/>
</dbReference>
<reference evidence="6" key="1">
    <citation type="submission" date="2016-10" db="EMBL/GenBank/DDBJ databases">
        <authorList>
            <person name="de Groot N.N."/>
        </authorList>
    </citation>
    <scope>NUCLEOTIDE SEQUENCE</scope>
</reference>
<dbReference type="GO" id="GO:0009898">
    <property type="term" value="C:cytoplasmic side of plasma membrane"/>
    <property type="evidence" value="ECO:0007669"/>
    <property type="project" value="TreeGrafter"/>
</dbReference>
<evidence type="ECO:0000256" key="3">
    <source>
        <dbReference type="ARBA" id="ARBA00023136"/>
    </source>
</evidence>
<dbReference type="EMBL" id="FPHY01000020">
    <property type="protein sequence ID" value="SFV85305.1"/>
    <property type="molecule type" value="Genomic_DNA"/>
</dbReference>
<dbReference type="CDD" id="cd24048">
    <property type="entry name" value="ASKHA_NBD_FtsA"/>
    <property type="match status" value="1"/>
</dbReference>
<accession>A0A1W1DU57</accession>
<evidence type="ECO:0000313" key="6">
    <source>
        <dbReference type="EMBL" id="SFV85305.1"/>
    </source>
</evidence>
<dbReference type="InterPro" id="IPR003494">
    <property type="entry name" value="SHS2_FtsA"/>
</dbReference>
<gene>
    <name evidence="6" type="ORF">MNB_SUP05-SYMBIONT-4-1087</name>
</gene>
<keyword evidence="3" id="KW-0472">Membrane</keyword>
<organism evidence="6">
    <name type="scientific">hydrothermal vent metagenome</name>
    <dbReference type="NCBI Taxonomy" id="652676"/>
    <lineage>
        <taxon>unclassified sequences</taxon>
        <taxon>metagenomes</taxon>
        <taxon>ecological metagenomes</taxon>
    </lineage>
</organism>
<dbReference type="AlphaFoldDB" id="A0A1W1DU57"/>
<feature type="domain" description="SHS2" evidence="5">
    <location>
        <begin position="7"/>
        <end position="198"/>
    </location>
</feature>
<keyword evidence="1" id="KW-1003">Cell membrane</keyword>